<dbReference type="PANTHER" id="PTHR35791:SF1">
    <property type="entry name" value="UPF0754 MEMBRANE PROTEIN YHEB"/>
    <property type="match status" value="1"/>
</dbReference>
<dbReference type="InterPro" id="IPR007383">
    <property type="entry name" value="DUF445"/>
</dbReference>
<keyword evidence="5 6" id="KW-0472">Membrane</keyword>
<dbReference type="EMBL" id="CP141614">
    <property type="protein sequence ID" value="WRP15670.1"/>
    <property type="molecule type" value="Genomic_DNA"/>
</dbReference>
<comment type="similarity">
    <text evidence="2">Belongs to the UPF0754 family.</text>
</comment>
<dbReference type="PANTHER" id="PTHR35791">
    <property type="entry name" value="UPF0754 MEMBRANE PROTEIN YHEB"/>
    <property type="match status" value="1"/>
</dbReference>
<organism evidence="7 8">
    <name type="scientific">Geochorda subterranea</name>
    <dbReference type="NCBI Taxonomy" id="3109564"/>
    <lineage>
        <taxon>Bacteria</taxon>
        <taxon>Bacillati</taxon>
        <taxon>Bacillota</taxon>
        <taxon>Limnochordia</taxon>
        <taxon>Limnochordales</taxon>
        <taxon>Geochordaceae</taxon>
        <taxon>Geochorda</taxon>
    </lineage>
</organism>
<evidence type="ECO:0000256" key="5">
    <source>
        <dbReference type="ARBA" id="ARBA00023136"/>
    </source>
</evidence>
<keyword evidence="8" id="KW-1185">Reference proteome</keyword>
<reference evidence="8" key="1">
    <citation type="submission" date="2023-12" db="EMBL/GenBank/DDBJ databases">
        <title>Novel isolates from deep terrestrial aquifers shed light on the physiology and ecology of the class Limnochordia.</title>
        <authorList>
            <person name="Karnachuk O.V."/>
            <person name="Lukina A.P."/>
            <person name="Avakyan M.R."/>
            <person name="Kadnikov V."/>
            <person name="Begmatov S."/>
            <person name="Beletsky A.V."/>
            <person name="Mardanov A.V."/>
            <person name="Ravin N.V."/>
        </authorList>
    </citation>
    <scope>NUCLEOTIDE SEQUENCE [LARGE SCALE GENOMIC DNA]</scope>
    <source>
        <strain evidence="8">LN</strain>
    </source>
</reference>
<dbReference type="RefSeq" id="WP_324670076.1">
    <property type="nucleotide sequence ID" value="NZ_CP141614.1"/>
</dbReference>
<gene>
    <name evidence="7" type="ORF">VLY81_05785</name>
</gene>
<accession>A0ABZ1BS83</accession>
<dbReference type="Proteomes" id="UP001333102">
    <property type="component" value="Chromosome"/>
</dbReference>
<evidence type="ECO:0000313" key="8">
    <source>
        <dbReference type="Proteomes" id="UP001333102"/>
    </source>
</evidence>
<keyword evidence="3 6" id="KW-0812">Transmembrane</keyword>
<feature type="transmembrane region" description="Helical" evidence="6">
    <location>
        <begin position="175"/>
        <end position="196"/>
    </location>
</feature>
<evidence type="ECO:0000256" key="6">
    <source>
        <dbReference type="SAM" id="Phobius"/>
    </source>
</evidence>
<sequence>MPWRLLMLPLTAALVGWVTNVVAVRLLFRPLRPIRVPRTPWSIQGVIPRRQGAIATSIGRLVEERFLQPRDLLASVDGSLRVEVAAALENYVSRRLDVALPAWVPAGIRSAVKRYAVDRMRREADGALDSVVERLQQRLASELRVGSLVAARVRQLELADFEASLLGVIGSELRWIEVLGAIMGFAIGLVQMLIAWPW</sequence>
<evidence type="ECO:0000313" key="7">
    <source>
        <dbReference type="EMBL" id="WRP15670.1"/>
    </source>
</evidence>
<protein>
    <submittedName>
        <fullName evidence="7">DUF445 family protein</fullName>
    </submittedName>
</protein>
<evidence type="ECO:0000256" key="4">
    <source>
        <dbReference type="ARBA" id="ARBA00022989"/>
    </source>
</evidence>
<feature type="transmembrane region" description="Helical" evidence="6">
    <location>
        <begin position="6"/>
        <end position="28"/>
    </location>
</feature>
<proteinExistence type="inferred from homology"/>
<name>A0ABZ1BS83_9FIRM</name>
<evidence type="ECO:0000256" key="1">
    <source>
        <dbReference type="ARBA" id="ARBA00004308"/>
    </source>
</evidence>
<evidence type="ECO:0000256" key="2">
    <source>
        <dbReference type="ARBA" id="ARBA00008053"/>
    </source>
</evidence>
<keyword evidence="4 6" id="KW-1133">Transmembrane helix</keyword>
<dbReference type="Pfam" id="PF04286">
    <property type="entry name" value="DUF445"/>
    <property type="match status" value="2"/>
</dbReference>
<evidence type="ECO:0000256" key="3">
    <source>
        <dbReference type="ARBA" id="ARBA00022692"/>
    </source>
</evidence>
<comment type="subcellular location">
    <subcellularLocation>
        <location evidence="1">Endomembrane system</location>
    </subcellularLocation>
</comment>